<keyword evidence="5" id="KW-0234">DNA repair</keyword>
<gene>
    <name evidence="7" type="ORF">B1B_12612</name>
</gene>
<reference evidence="7" key="1">
    <citation type="submission" date="2013-08" db="EMBL/GenBank/DDBJ databases">
        <authorList>
            <person name="Mendez C."/>
            <person name="Richter M."/>
            <person name="Ferrer M."/>
            <person name="Sanchez J."/>
        </authorList>
    </citation>
    <scope>NUCLEOTIDE SEQUENCE</scope>
</reference>
<proteinExistence type="predicted"/>
<keyword evidence="3 7" id="KW-0347">Helicase</keyword>
<dbReference type="GO" id="GO:0006281">
    <property type="term" value="P:DNA repair"/>
    <property type="evidence" value="ECO:0007669"/>
    <property type="project" value="UniProtKB-KW"/>
</dbReference>
<dbReference type="GO" id="GO:0005524">
    <property type="term" value="F:ATP binding"/>
    <property type="evidence" value="ECO:0007669"/>
    <property type="project" value="InterPro"/>
</dbReference>
<keyword evidence="4" id="KW-0238">DNA-binding</keyword>
<keyword evidence="3 7" id="KW-0067">ATP-binding</keyword>
<protein>
    <submittedName>
        <fullName evidence="7">ATP-dependent DNA helicase RecG</fullName>
    </submittedName>
</protein>
<dbReference type="Gene3D" id="3.40.50.300">
    <property type="entry name" value="P-loop containing nucleotide triphosphate hydrolases"/>
    <property type="match status" value="1"/>
</dbReference>
<dbReference type="SMART" id="SM00487">
    <property type="entry name" value="DEXDc"/>
    <property type="match status" value="1"/>
</dbReference>
<dbReference type="GO" id="GO:0016787">
    <property type="term" value="F:hydrolase activity"/>
    <property type="evidence" value="ECO:0007669"/>
    <property type="project" value="UniProtKB-KW"/>
</dbReference>
<keyword evidence="3 7" id="KW-0547">Nucleotide-binding</keyword>
<keyword evidence="1" id="KW-0227">DNA damage</keyword>
<dbReference type="GO" id="GO:0003678">
    <property type="term" value="F:DNA helicase activity"/>
    <property type="evidence" value="ECO:0007669"/>
    <property type="project" value="TreeGrafter"/>
</dbReference>
<feature type="non-terminal residue" evidence="7">
    <location>
        <position position="151"/>
    </location>
</feature>
<dbReference type="InterPro" id="IPR014001">
    <property type="entry name" value="Helicase_ATP-bd"/>
</dbReference>
<feature type="domain" description="Helicase ATP-binding" evidence="6">
    <location>
        <begin position="1"/>
        <end position="151"/>
    </location>
</feature>
<dbReference type="GO" id="GO:0003677">
    <property type="term" value="F:DNA binding"/>
    <property type="evidence" value="ECO:0007669"/>
    <property type="project" value="UniProtKB-KW"/>
</dbReference>
<comment type="caution">
    <text evidence="7">The sequence shown here is derived from an EMBL/GenBank/DDBJ whole genome shotgun (WGS) entry which is preliminary data.</text>
</comment>
<dbReference type="InterPro" id="IPR027417">
    <property type="entry name" value="P-loop_NTPase"/>
</dbReference>
<dbReference type="Pfam" id="PF00270">
    <property type="entry name" value="DEAD"/>
    <property type="match status" value="1"/>
</dbReference>
<evidence type="ECO:0000256" key="2">
    <source>
        <dbReference type="ARBA" id="ARBA00022801"/>
    </source>
</evidence>
<evidence type="ECO:0000256" key="4">
    <source>
        <dbReference type="ARBA" id="ARBA00023125"/>
    </source>
</evidence>
<dbReference type="AlphaFoldDB" id="T1B0S3"/>
<accession>T1B0S3</accession>
<organism evidence="7">
    <name type="scientific">mine drainage metagenome</name>
    <dbReference type="NCBI Taxonomy" id="410659"/>
    <lineage>
        <taxon>unclassified sequences</taxon>
        <taxon>metagenomes</taxon>
        <taxon>ecological metagenomes</taxon>
    </lineage>
</organism>
<name>T1B0S3_9ZZZZ</name>
<evidence type="ECO:0000259" key="6">
    <source>
        <dbReference type="PROSITE" id="PS51192"/>
    </source>
</evidence>
<sequence>MHRLLQGDVGAGKTVVALAGMLIAVQGGYQAALMAPTEVLAEQHFLAMNDLLSELNVSDAATLSRNRPLAIGLLTSSISAKERALLLDRLKNKELDLVVGTHALVMEGVEFASLGMVIIDEQHRFGVEQRAALRDKATLGADTLVMTATPI</sequence>
<dbReference type="SUPFAM" id="SSF52540">
    <property type="entry name" value="P-loop containing nucleoside triphosphate hydrolases"/>
    <property type="match status" value="1"/>
</dbReference>
<dbReference type="PROSITE" id="PS51192">
    <property type="entry name" value="HELICASE_ATP_BIND_1"/>
    <property type="match status" value="1"/>
</dbReference>
<reference evidence="7" key="2">
    <citation type="journal article" date="2014" name="ISME J.">
        <title>Microbial stratification in low pH oxic and suboxic macroscopic growths along an acid mine drainage.</title>
        <authorList>
            <person name="Mendez-Garcia C."/>
            <person name="Mesa V."/>
            <person name="Sprenger R.R."/>
            <person name="Richter M."/>
            <person name="Diez M.S."/>
            <person name="Solano J."/>
            <person name="Bargiela R."/>
            <person name="Golyshina O.V."/>
            <person name="Manteca A."/>
            <person name="Ramos J.L."/>
            <person name="Gallego J.R."/>
            <person name="Llorente I."/>
            <person name="Martins Dos Santos V.A."/>
            <person name="Jensen O.N."/>
            <person name="Pelaez A.I."/>
            <person name="Sanchez J."/>
            <person name="Ferrer M."/>
        </authorList>
    </citation>
    <scope>NUCLEOTIDE SEQUENCE</scope>
</reference>
<dbReference type="PANTHER" id="PTHR47964">
    <property type="entry name" value="ATP-DEPENDENT DNA HELICASE HOMOLOG RECG, CHLOROPLASTIC"/>
    <property type="match status" value="1"/>
</dbReference>
<evidence type="ECO:0000313" key="7">
    <source>
        <dbReference type="EMBL" id="EQD46489.1"/>
    </source>
</evidence>
<evidence type="ECO:0000256" key="5">
    <source>
        <dbReference type="ARBA" id="ARBA00023204"/>
    </source>
</evidence>
<dbReference type="EMBL" id="AUZY01008270">
    <property type="protein sequence ID" value="EQD46489.1"/>
    <property type="molecule type" value="Genomic_DNA"/>
</dbReference>
<evidence type="ECO:0000256" key="3">
    <source>
        <dbReference type="ARBA" id="ARBA00022806"/>
    </source>
</evidence>
<dbReference type="InterPro" id="IPR011545">
    <property type="entry name" value="DEAD/DEAH_box_helicase_dom"/>
</dbReference>
<evidence type="ECO:0000256" key="1">
    <source>
        <dbReference type="ARBA" id="ARBA00022763"/>
    </source>
</evidence>
<dbReference type="PANTHER" id="PTHR47964:SF1">
    <property type="entry name" value="ATP-DEPENDENT DNA HELICASE HOMOLOG RECG, CHLOROPLASTIC"/>
    <property type="match status" value="1"/>
</dbReference>
<dbReference type="InterPro" id="IPR047112">
    <property type="entry name" value="RecG/Mfd"/>
</dbReference>
<keyword evidence="2" id="KW-0378">Hydrolase</keyword>